<protein>
    <recommendedName>
        <fullName evidence="4">Zinc ribbon domain-containing protein</fullName>
    </recommendedName>
</protein>
<gene>
    <name evidence="2" type="ORF">SAMN02927935_04635</name>
</gene>
<evidence type="ECO:0000313" key="3">
    <source>
        <dbReference type="Proteomes" id="UP000183031"/>
    </source>
</evidence>
<keyword evidence="1" id="KW-1133">Transmembrane helix</keyword>
<keyword evidence="1" id="KW-0812">Transmembrane</keyword>
<sequence>MREFGFLLLAVGVVWLLIAFNMDTYVFTGYGERVNNIGLIASKQNHLLISSVISICAILMIIFGKSSSKATNVYVKCPFCAEEINPEAIKCKHCGSDVSVQLKVQKENKFSFYGFDHNLLLSEDDSSTLNDSEVMKLANKIKSISNSSRDSYIFGEHQSDITYIKYKLPKAVQDEFVKRLKYWLAK</sequence>
<comment type="caution">
    <text evidence="2">The sequence shown here is derived from an EMBL/GenBank/DDBJ whole genome shotgun (WGS) entry which is preliminary data.</text>
</comment>
<keyword evidence="3" id="KW-1185">Reference proteome</keyword>
<evidence type="ECO:0000313" key="2">
    <source>
        <dbReference type="EMBL" id="SCZ14508.1"/>
    </source>
</evidence>
<feature type="transmembrane region" description="Helical" evidence="1">
    <location>
        <begin position="45"/>
        <end position="63"/>
    </location>
</feature>
<accession>A0A1G5LQE2</accession>
<dbReference type="EMBL" id="FMUT01000016">
    <property type="protein sequence ID" value="SCZ14508.1"/>
    <property type="molecule type" value="Genomic_DNA"/>
</dbReference>
<dbReference type="RefSeq" id="WP_134942528.1">
    <property type="nucleotide sequence ID" value="NZ_CBCSIN010000017.1"/>
</dbReference>
<proteinExistence type="predicted"/>
<organism evidence="2 3">
    <name type="scientific">Serratia nematodiphila</name>
    <dbReference type="NCBI Taxonomy" id="458197"/>
    <lineage>
        <taxon>Bacteria</taxon>
        <taxon>Pseudomonadati</taxon>
        <taxon>Pseudomonadota</taxon>
        <taxon>Gammaproteobacteria</taxon>
        <taxon>Enterobacterales</taxon>
        <taxon>Yersiniaceae</taxon>
        <taxon>Serratia</taxon>
    </lineage>
</organism>
<evidence type="ECO:0000256" key="1">
    <source>
        <dbReference type="SAM" id="Phobius"/>
    </source>
</evidence>
<reference evidence="2 3" key="1">
    <citation type="submission" date="2016-10" db="EMBL/GenBank/DDBJ databases">
        <authorList>
            <person name="Varghese N."/>
            <person name="Submissions S."/>
        </authorList>
    </citation>
    <scope>NUCLEOTIDE SEQUENCE [LARGE SCALE GENOMIC DNA]</scope>
    <source>
        <strain evidence="2 3">CGMCC 1.6853</strain>
    </source>
</reference>
<dbReference type="Proteomes" id="UP000183031">
    <property type="component" value="Unassembled WGS sequence"/>
</dbReference>
<keyword evidence="1" id="KW-0472">Membrane</keyword>
<name>A0A1G5LQE2_9GAMM</name>
<evidence type="ECO:0008006" key="4">
    <source>
        <dbReference type="Google" id="ProtNLM"/>
    </source>
</evidence>